<sequence>MFIIVEKGIPEFRIGEMVNGTPLSYRRHMEDGTPLYLDETLVRSRVSYHISGDPDLGQFFYLSGSPVTGYTAVIVTYTEPYTEPVTERISLANDGIYSIGNTR</sequence>
<reference evidence="2" key="1">
    <citation type="submission" date="2017-09" db="EMBL/GenBank/DDBJ databases">
        <title>Depth-based differentiation of microbial function through sediment-hosted aquifers and enrichment of novel symbionts in the deep terrestrial subsurface.</title>
        <authorList>
            <person name="Probst A.J."/>
            <person name="Ladd B."/>
            <person name="Jarett J.K."/>
            <person name="Geller-Mcgrath D.E."/>
            <person name="Sieber C.M.K."/>
            <person name="Emerson J.B."/>
            <person name="Anantharaman K."/>
            <person name="Thomas B.C."/>
            <person name="Malmstrom R."/>
            <person name="Stieglmeier M."/>
            <person name="Klingl A."/>
            <person name="Woyke T."/>
            <person name="Ryan C.M."/>
            <person name="Banfield J.F."/>
        </authorList>
    </citation>
    <scope>NUCLEOTIDE SEQUENCE [LARGE SCALE GENOMIC DNA]</scope>
</reference>
<comment type="caution">
    <text evidence="1">The sequence shown here is derived from an EMBL/GenBank/DDBJ whole genome shotgun (WGS) entry which is preliminary data.</text>
</comment>
<dbReference type="AlphaFoldDB" id="A0A2M6R7X1"/>
<evidence type="ECO:0000313" key="1">
    <source>
        <dbReference type="EMBL" id="PIS06626.1"/>
    </source>
</evidence>
<gene>
    <name evidence="1" type="ORF">COT79_03610</name>
</gene>
<name>A0A2M6R7X1_9BACT</name>
<evidence type="ECO:0000313" key="2">
    <source>
        <dbReference type="Proteomes" id="UP000231162"/>
    </source>
</evidence>
<organism evidence="1 2">
    <name type="scientific">Candidatus Berkelbacteria bacterium CG10_big_fil_rev_8_21_14_0_10_43_14</name>
    <dbReference type="NCBI Taxonomy" id="1974515"/>
    <lineage>
        <taxon>Bacteria</taxon>
        <taxon>Candidatus Berkelbacteria</taxon>
    </lineage>
</organism>
<dbReference type="Proteomes" id="UP000231162">
    <property type="component" value="Unassembled WGS sequence"/>
</dbReference>
<proteinExistence type="predicted"/>
<accession>A0A2M6R7X1</accession>
<dbReference type="EMBL" id="PEZX01000045">
    <property type="protein sequence ID" value="PIS06626.1"/>
    <property type="molecule type" value="Genomic_DNA"/>
</dbReference>
<protein>
    <submittedName>
        <fullName evidence="1">Uncharacterized protein</fullName>
    </submittedName>
</protein>